<protein>
    <submittedName>
        <fullName evidence="2">GNAT family N-acetyltransferase</fullName>
        <ecNumber evidence="2">2.3.1.-</ecNumber>
    </submittedName>
</protein>
<gene>
    <name evidence="2" type="ORF">ACFSQW_12815</name>
</gene>
<evidence type="ECO:0000313" key="2">
    <source>
        <dbReference type="EMBL" id="MFD2555281.1"/>
    </source>
</evidence>
<dbReference type="RefSeq" id="WP_210353636.1">
    <property type="nucleotide sequence ID" value="NZ_JAEQMU010000001.1"/>
</dbReference>
<dbReference type="SUPFAM" id="SSF55729">
    <property type="entry name" value="Acyl-CoA N-acyltransferases (Nat)"/>
    <property type="match status" value="1"/>
</dbReference>
<dbReference type="InterPro" id="IPR016181">
    <property type="entry name" value="Acyl_CoA_acyltransferase"/>
</dbReference>
<dbReference type="PROSITE" id="PS51186">
    <property type="entry name" value="GNAT"/>
    <property type="match status" value="1"/>
</dbReference>
<evidence type="ECO:0000259" key="1">
    <source>
        <dbReference type="PROSITE" id="PS51186"/>
    </source>
</evidence>
<feature type="domain" description="N-acetyltransferase" evidence="1">
    <location>
        <begin position="1"/>
        <end position="157"/>
    </location>
</feature>
<sequence length="171" mass="19770">MRITNSSKADIGSLFEIYDLASAYKLEVGNKGWKGFEVAQVEKEIQEGRHYTIWEGMDIACTFVVTYEDEAIWHERGKDSAIYLHRIATNPRYRGGAYVKKILAWVKDLATSQRLHFVRLDTHSGNDKLNRYYEECGFEFRGISHIVWKEGMSEHYKEGSFSLFEVVITGS</sequence>
<proteinExistence type="predicted"/>
<keyword evidence="2" id="KW-0012">Acyltransferase</keyword>
<dbReference type="Pfam" id="PF00583">
    <property type="entry name" value="Acetyltransf_1"/>
    <property type="match status" value="1"/>
</dbReference>
<dbReference type="Proteomes" id="UP001597440">
    <property type="component" value="Unassembled WGS sequence"/>
</dbReference>
<organism evidence="2 3">
    <name type="scientific">Sphingobacterium tabacisoli</name>
    <dbReference type="NCBI Taxonomy" id="2044855"/>
    <lineage>
        <taxon>Bacteria</taxon>
        <taxon>Pseudomonadati</taxon>
        <taxon>Bacteroidota</taxon>
        <taxon>Sphingobacteriia</taxon>
        <taxon>Sphingobacteriales</taxon>
        <taxon>Sphingobacteriaceae</taxon>
        <taxon>Sphingobacterium</taxon>
    </lineage>
</organism>
<comment type="caution">
    <text evidence="2">The sequence shown here is derived from an EMBL/GenBank/DDBJ whole genome shotgun (WGS) entry which is preliminary data.</text>
</comment>
<dbReference type="CDD" id="cd04301">
    <property type="entry name" value="NAT_SF"/>
    <property type="match status" value="1"/>
</dbReference>
<dbReference type="InterPro" id="IPR000182">
    <property type="entry name" value="GNAT_dom"/>
</dbReference>
<accession>A0ABW5L282</accession>
<dbReference type="EMBL" id="JBHULD010000014">
    <property type="protein sequence ID" value="MFD2555281.1"/>
    <property type="molecule type" value="Genomic_DNA"/>
</dbReference>
<name>A0ABW5L282_9SPHI</name>
<dbReference type="EC" id="2.3.1.-" evidence="2"/>
<dbReference type="GO" id="GO:0016746">
    <property type="term" value="F:acyltransferase activity"/>
    <property type="evidence" value="ECO:0007669"/>
    <property type="project" value="UniProtKB-KW"/>
</dbReference>
<reference evidence="3" key="1">
    <citation type="journal article" date="2019" name="Int. J. Syst. Evol. Microbiol.">
        <title>The Global Catalogue of Microorganisms (GCM) 10K type strain sequencing project: providing services to taxonomists for standard genome sequencing and annotation.</title>
        <authorList>
            <consortium name="The Broad Institute Genomics Platform"/>
            <consortium name="The Broad Institute Genome Sequencing Center for Infectious Disease"/>
            <person name="Wu L."/>
            <person name="Ma J."/>
        </authorList>
    </citation>
    <scope>NUCLEOTIDE SEQUENCE [LARGE SCALE GENOMIC DNA]</scope>
    <source>
        <strain evidence="3">KCTC 52298</strain>
    </source>
</reference>
<keyword evidence="3" id="KW-1185">Reference proteome</keyword>
<dbReference type="Gene3D" id="3.40.630.30">
    <property type="match status" value="1"/>
</dbReference>
<evidence type="ECO:0000313" key="3">
    <source>
        <dbReference type="Proteomes" id="UP001597440"/>
    </source>
</evidence>
<keyword evidence="2" id="KW-0808">Transferase</keyword>